<evidence type="ECO:0000256" key="4">
    <source>
        <dbReference type="ARBA" id="ARBA00023128"/>
    </source>
</evidence>
<dbReference type="AlphaFoldDB" id="A0A5M3N7I7"/>
<dbReference type="SUPFAM" id="SSF50104">
    <property type="entry name" value="Translation proteins SH3-like domain"/>
    <property type="match status" value="1"/>
</dbReference>
<organism evidence="11 12">
    <name type="scientific">Coniophora puteana (strain RWD-64-598)</name>
    <name type="common">Brown rot fungus</name>
    <dbReference type="NCBI Taxonomy" id="741705"/>
    <lineage>
        <taxon>Eukaryota</taxon>
        <taxon>Fungi</taxon>
        <taxon>Dikarya</taxon>
        <taxon>Basidiomycota</taxon>
        <taxon>Agaricomycotina</taxon>
        <taxon>Agaricomycetes</taxon>
        <taxon>Agaricomycetidae</taxon>
        <taxon>Boletales</taxon>
        <taxon>Coniophorineae</taxon>
        <taxon>Coniophoraceae</taxon>
        <taxon>Coniophora</taxon>
    </lineage>
</organism>
<dbReference type="InterPro" id="IPR012340">
    <property type="entry name" value="NA-bd_OB-fold"/>
</dbReference>
<protein>
    <recommendedName>
        <fullName evidence="7">Large ribosomal subunit protein uL2m</fullName>
    </recommendedName>
</protein>
<gene>
    <name evidence="11" type="ORF">CONPUDRAFT_134513</name>
</gene>
<dbReference type="FunFam" id="2.40.50.140:FF:000128">
    <property type="entry name" value="50S ribosomal protein L2"/>
    <property type="match status" value="1"/>
</dbReference>
<dbReference type="InterPro" id="IPR022669">
    <property type="entry name" value="Ribosomal_uL2_C"/>
</dbReference>
<dbReference type="PANTHER" id="PTHR13691">
    <property type="entry name" value="RIBOSOMAL PROTEIN L2"/>
    <property type="match status" value="1"/>
</dbReference>
<evidence type="ECO:0000256" key="6">
    <source>
        <dbReference type="ARBA" id="ARBA00037226"/>
    </source>
</evidence>
<evidence type="ECO:0000256" key="5">
    <source>
        <dbReference type="ARBA" id="ARBA00023274"/>
    </source>
</evidence>
<dbReference type="GeneID" id="19200615"/>
<comment type="subcellular location">
    <subcellularLocation>
        <location evidence="1">Mitochondrion</location>
    </subcellularLocation>
</comment>
<dbReference type="Pfam" id="PF03947">
    <property type="entry name" value="Ribosomal_L2_C"/>
    <property type="match status" value="1"/>
</dbReference>
<keyword evidence="3 11" id="KW-0689">Ribosomal protein</keyword>
<dbReference type="InterPro" id="IPR008991">
    <property type="entry name" value="Translation_prot_SH3-like_sf"/>
</dbReference>
<dbReference type="PROSITE" id="PS00467">
    <property type="entry name" value="RIBOSOMAL_L2"/>
    <property type="match status" value="1"/>
</dbReference>
<feature type="region of interest" description="Disordered" evidence="8">
    <location>
        <begin position="375"/>
        <end position="431"/>
    </location>
</feature>
<dbReference type="GO" id="GO:0032543">
    <property type="term" value="P:mitochondrial translation"/>
    <property type="evidence" value="ECO:0007669"/>
    <property type="project" value="TreeGrafter"/>
</dbReference>
<dbReference type="NCBIfam" id="TIGR01171">
    <property type="entry name" value="rplB_bact"/>
    <property type="match status" value="1"/>
</dbReference>
<comment type="function">
    <text evidence="6">Component of the mitochondrial ribosome (mitoribosome), a dedicated translation machinery responsible for the synthesis of mitochondrial genome-encoded proteins, including at least some of the essential transmembrane subunits of the mitochondrial respiratory chain. The mitoribosomes are attached to the mitochondrial inner membrane and translation products are cotranslationally integrated into the membrane.</text>
</comment>
<feature type="compositionally biased region" description="Basic residues" evidence="8">
    <location>
        <begin position="379"/>
        <end position="389"/>
    </location>
</feature>
<evidence type="ECO:0000313" key="11">
    <source>
        <dbReference type="EMBL" id="EIW87276.1"/>
    </source>
</evidence>
<dbReference type="GO" id="GO:0003723">
    <property type="term" value="F:RNA binding"/>
    <property type="evidence" value="ECO:0007669"/>
    <property type="project" value="InterPro"/>
</dbReference>
<dbReference type="SMART" id="SM01383">
    <property type="entry name" value="Ribosomal_L2"/>
    <property type="match status" value="1"/>
</dbReference>
<dbReference type="InterPro" id="IPR014722">
    <property type="entry name" value="Rib_uL2_dom2"/>
</dbReference>
<dbReference type="Gene3D" id="2.30.30.30">
    <property type="match status" value="1"/>
</dbReference>
<dbReference type="EMBL" id="JH711573">
    <property type="protein sequence ID" value="EIW87276.1"/>
    <property type="molecule type" value="Genomic_DNA"/>
</dbReference>
<reference evidence="12" key="1">
    <citation type="journal article" date="2012" name="Science">
        <title>The Paleozoic origin of enzymatic lignin decomposition reconstructed from 31 fungal genomes.</title>
        <authorList>
            <person name="Floudas D."/>
            <person name="Binder M."/>
            <person name="Riley R."/>
            <person name="Barry K."/>
            <person name="Blanchette R.A."/>
            <person name="Henrissat B."/>
            <person name="Martinez A.T."/>
            <person name="Otillar R."/>
            <person name="Spatafora J.W."/>
            <person name="Yadav J.S."/>
            <person name="Aerts A."/>
            <person name="Benoit I."/>
            <person name="Boyd A."/>
            <person name="Carlson A."/>
            <person name="Copeland A."/>
            <person name="Coutinho P.M."/>
            <person name="de Vries R.P."/>
            <person name="Ferreira P."/>
            <person name="Findley K."/>
            <person name="Foster B."/>
            <person name="Gaskell J."/>
            <person name="Glotzer D."/>
            <person name="Gorecki P."/>
            <person name="Heitman J."/>
            <person name="Hesse C."/>
            <person name="Hori C."/>
            <person name="Igarashi K."/>
            <person name="Jurgens J.A."/>
            <person name="Kallen N."/>
            <person name="Kersten P."/>
            <person name="Kohler A."/>
            <person name="Kuees U."/>
            <person name="Kumar T.K.A."/>
            <person name="Kuo A."/>
            <person name="LaButti K."/>
            <person name="Larrondo L.F."/>
            <person name="Lindquist E."/>
            <person name="Ling A."/>
            <person name="Lombard V."/>
            <person name="Lucas S."/>
            <person name="Lundell T."/>
            <person name="Martin R."/>
            <person name="McLaughlin D.J."/>
            <person name="Morgenstern I."/>
            <person name="Morin E."/>
            <person name="Murat C."/>
            <person name="Nagy L.G."/>
            <person name="Nolan M."/>
            <person name="Ohm R.A."/>
            <person name="Patyshakuliyeva A."/>
            <person name="Rokas A."/>
            <person name="Ruiz-Duenas F.J."/>
            <person name="Sabat G."/>
            <person name="Salamov A."/>
            <person name="Samejima M."/>
            <person name="Schmutz J."/>
            <person name="Slot J.C."/>
            <person name="St John F."/>
            <person name="Stenlid J."/>
            <person name="Sun H."/>
            <person name="Sun S."/>
            <person name="Syed K."/>
            <person name="Tsang A."/>
            <person name="Wiebenga A."/>
            <person name="Young D."/>
            <person name="Pisabarro A."/>
            <person name="Eastwood D.C."/>
            <person name="Martin F."/>
            <person name="Cullen D."/>
            <person name="Grigoriev I.V."/>
            <person name="Hibbett D.S."/>
        </authorList>
    </citation>
    <scope>NUCLEOTIDE SEQUENCE [LARGE SCALE GENOMIC DNA]</scope>
    <source>
        <strain evidence="12">RWD-64-598 SS2</strain>
    </source>
</reference>
<dbReference type="KEGG" id="cput:CONPUDRAFT_134513"/>
<dbReference type="FunFam" id="4.10.950.10:FF:000001">
    <property type="entry name" value="50S ribosomal protein L2"/>
    <property type="match status" value="1"/>
</dbReference>
<evidence type="ECO:0000256" key="1">
    <source>
        <dbReference type="ARBA" id="ARBA00004173"/>
    </source>
</evidence>
<dbReference type="SMART" id="SM01382">
    <property type="entry name" value="Ribosomal_L2_C"/>
    <property type="match status" value="1"/>
</dbReference>
<evidence type="ECO:0000259" key="10">
    <source>
        <dbReference type="SMART" id="SM01383"/>
    </source>
</evidence>
<dbReference type="InterPro" id="IPR014726">
    <property type="entry name" value="Ribosomal_uL2_dom3"/>
</dbReference>
<dbReference type="InterPro" id="IPR002171">
    <property type="entry name" value="Ribosomal_uL2"/>
</dbReference>
<dbReference type="OMA" id="TAQRGNC"/>
<dbReference type="GO" id="GO:0005762">
    <property type="term" value="C:mitochondrial large ribosomal subunit"/>
    <property type="evidence" value="ECO:0007669"/>
    <property type="project" value="TreeGrafter"/>
</dbReference>
<comment type="caution">
    <text evidence="11">The sequence shown here is derived from an EMBL/GenBank/DDBJ whole genome shotgun (WGS) entry which is preliminary data.</text>
</comment>
<accession>A0A5M3N7I7</accession>
<dbReference type="GO" id="GO:0016740">
    <property type="term" value="F:transferase activity"/>
    <property type="evidence" value="ECO:0007669"/>
    <property type="project" value="InterPro"/>
</dbReference>
<evidence type="ECO:0000313" key="12">
    <source>
        <dbReference type="Proteomes" id="UP000053558"/>
    </source>
</evidence>
<evidence type="ECO:0000259" key="9">
    <source>
        <dbReference type="SMART" id="SM01382"/>
    </source>
</evidence>
<evidence type="ECO:0000256" key="2">
    <source>
        <dbReference type="ARBA" id="ARBA00005636"/>
    </source>
</evidence>
<evidence type="ECO:0000256" key="8">
    <source>
        <dbReference type="SAM" id="MobiDB-lite"/>
    </source>
</evidence>
<dbReference type="OrthoDB" id="268576at2759"/>
<dbReference type="FunFam" id="2.30.30.30:FF:000001">
    <property type="entry name" value="50S ribosomal protein L2"/>
    <property type="match status" value="1"/>
</dbReference>
<proteinExistence type="inferred from homology"/>
<keyword evidence="5" id="KW-0687">Ribonucleoprotein</keyword>
<dbReference type="SUPFAM" id="SSF50249">
    <property type="entry name" value="Nucleic acid-binding proteins"/>
    <property type="match status" value="1"/>
</dbReference>
<evidence type="ECO:0000256" key="3">
    <source>
        <dbReference type="ARBA" id="ARBA00022980"/>
    </source>
</evidence>
<dbReference type="InterPro" id="IPR022671">
    <property type="entry name" value="Ribosomal_uL2_CS"/>
</dbReference>
<feature type="domain" description="Large ribosomal subunit protein uL2 C-terminal" evidence="9">
    <location>
        <begin position="268"/>
        <end position="398"/>
    </location>
</feature>
<feature type="compositionally biased region" description="Basic and acidic residues" evidence="8">
    <location>
        <begin position="408"/>
        <end position="422"/>
    </location>
</feature>
<feature type="domain" description="Large ribosomal subunit protein uL2 RNA-binding" evidence="10">
    <location>
        <begin position="125"/>
        <end position="201"/>
    </location>
</feature>
<dbReference type="InterPro" id="IPR005880">
    <property type="entry name" value="Ribosomal_uL2_bac/org-type"/>
</dbReference>
<evidence type="ECO:0000256" key="7">
    <source>
        <dbReference type="ARBA" id="ARBA00069872"/>
    </source>
</evidence>
<dbReference type="Pfam" id="PF00181">
    <property type="entry name" value="Ribosomal_L2_N"/>
    <property type="match status" value="1"/>
</dbReference>
<dbReference type="Proteomes" id="UP000053558">
    <property type="component" value="Unassembled WGS sequence"/>
</dbReference>
<keyword evidence="4" id="KW-0496">Mitochondrion</keyword>
<name>A0A5M3N7I7_CONPW</name>
<comment type="similarity">
    <text evidence="2">Belongs to the universal ribosomal protein uL2 family.</text>
</comment>
<dbReference type="Gene3D" id="4.10.950.10">
    <property type="entry name" value="Ribosomal protein L2, domain 3"/>
    <property type="match status" value="1"/>
</dbReference>
<sequence length="431" mass="47082">MFALRTLARGSPLRAALPSTSARVLPTFTPSLSSALSSNFTSSRSYANVVPVPPQSDFPSREKALYKGSKRDVPKAASLDLNIQKYKTYKPVTPGLRHRRQPINDHLWAGRPVRDLTIAQRKNGGRNNTGRITVRWRGGGHRRRIRLVDFERKDSGVCDVVRIEYDPGRSAHIALVKNRDSKRWSYILASDGLRAGDTVESFRSGIPPDYAPGVTPEELERITAPRVASGHATATASSAEDDARARAAGSDAATAHALMIGILRNKTIRPGNFVPLRLVPVGTTIHNIALRPAGPGVLVRSAGAWAQLMVHEPNGKYVHVRLQSGEVRKVLSVCCAAIGKVSNVNHHERQLGKAGRSRWLGRRPSVRGVAMNACDHPHGGGRGRSKSNKHPVSVWGWPTKGKRTRRPKDKDGNKMVVKERPRGKAKRAGGN</sequence>
<dbReference type="PANTHER" id="PTHR13691:SF5">
    <property type="entry name" value="LARGE RIBOSOMAL SUBUNIT PROTEIN UL2M"/>
    <property type="match status" value="1"/>
</dbReference>
<dbReference type="RefSeq" id="XP_007763820.1">
    <property type="nucleotide sequence ID" value="XM_007765630.1"/>
</dbReference>
<keyword evidence="12" id="KW-1185">Reference proteome</keyword>
<dbReference type="GO" id="GO:0003735">
    <property type="term" value="F:structural constituent of ribosome"/>
    <property type="evidence" value="ECO:0007669"/>
    <property type="project" value="InterPro"/>
</dbReference>
<dbReference type="InterPro" id="IPR022666">
    <property type="entry name" value="Ribosomal_uL2_RNA-bd_dom"/>
</dbReference>
<dbReference type="Gene3D" id="2.40.50.140">
    <property type="entry name" value="Nucleic acid-binding proteins"/>
    <property type="match status" value="1"/>
</dbReference>